<proteinExistence type="predicted"/>
<dbReference type="Proteomes" id="UP001456562">
    <property type="component" value="Unassembled WGS sequence"/>
</dbReference>
<dbReference type="RefSeq" id="WP_350240875.1">
    <property type="nucleotide sequence ID" value="NZ_JBEJUE010000044.1"/>
</dbReference>
<accession>A0ABV1QCF5</accession>
<name>A0ABV1QCF5_STRMI</name>
<organism evidence="1 2">
    <name type="scientific">Streptomyces microflavus</name>
    <name type="common">Streptomyces lipmanii</name>
    <dbReference type="NCBI Taxonomy" id="1919"/>
    <lineage>
        <taxon>Bacteria</taxon>
        <taxon>Bacillati</taxon>
        <taxon>Actinomycetota</taxon>
        <taxon>Actinomycetes</taxon>
        <taxon>Kitasatosporales</taxon>
        <taxon>Streptomycetaceae</taxon>
        <taxon>Streptomyces</taxon>
    </lineage>
</organism>
<evidence type="ECO:0000313" key="1">
    <source>
        <dbReference type="EMBL" id="MER0428842.1"/>
    </source>
</evidence>
<sequence>MLERFGPYLCYFDADTTGVEVFTEAGKPVGTEPDPDKIGALLEAFEERQAAGGE</sequence>
<keyword evidence="2" id="KW-1185">Reference proteome</keyword>
<dbReference type="EMBL" id="JBEJUE010000044">
    <property type="protein sequence ID" value="MER0428842.1"/>
    <property type="molecule type" value="Genomic_DNA"/>
</dbReference>
<gene>
    <name evidence="1" type="ORF">ABR748_32225</name>
</gene>
<comment type="caution">
    <text evidence="1">The sequence shown here is derived from an EMBL/GenBank/DDBJ whole genome shotgun (WGS) entry which is preliminary data.</text>
</comment>
<evidence type="ECO:0000313" key="2">
    <source>
        <dbReference type="Proteomes" id="UP001456562"/>
    </source>
</evidence>
<protein>
    <submittedName>
        <fullName evidence="1">Uncharacterized protein</fullName>
    </submittedName>
</protein>
<reference evidence="1 2" key="1">
    <citation type="submission" date="2024-01" db="EMBL/GenBank/DDBJ databases">
        <title>Metagenomic exploration of the rhizosphere soil microbial community and their significance in facilitating the development of wild simulated ginseng.</title>
        <authorList>
            <person name="Huang J."/>
        </authorList>
    </citation>
    <scope>NUCLEOTIDE SEQUENCE [LARGE SCALE GENOMIC DNA]</scope>
    <source>
        <strain evidence="1 2">WY141</strain>
    </source>
</reference>